<evidence type="ECO:0000256" key="1">
    <source>
        <dbReference type="ARBA" id="ARBA00004123"/>
    </source>
</evidence>
<feature type="compositionally biased region" description="Polar residues" evidence="8">
    <location>
        <begin position="1"/>
        <end position="13"/>
    </location>
</feature>
<dbReference type="EMBL" id="MK341689">
    <property type="protein sequence ID" value="QDO67059.1"/>
    <property type="molecule type" value="mRNA"/>
</dbReference>
<dbReference type="SMART" id="SM00380">
    <property type="entry name" value="AP2"/>
    <property type="match status" value="1"/>
</dbReference>
<evidence type="ECO:0000256" key="5">
    <source>
        <dbReference type="ARBA" id="ARBA00023163"/>
    </source>
</evidence>
<dbReference type="SUPFAM" id="SSF54171">
    <property type="entry name" value="DNA-binding domain"/>
    <property type="match status" value="1"/>
</dbReference>
<sequence>MDSDSLSTTSGDNRTPSPSLPSPHPSPPKRRSGRKKFRVTRHPIFHGVRQRNGGKWVCEVREPHKKTRIWLGTYSTPEMAARAHDVAVLALRGKSAILNFPDSAWTLPATRSTRPEDIRRAAVKAAEMASEEISSAAGLSIGFLDEEALFNMPGMLVEMAAGLIITPPGMEERFDWDEVEGVAEEITLWEDGFWK</sequence>
<evidence type="ECO:0000256" key="8">
    <source>
        <dbReference type="SAM" id="MobiDB-lite"/>
    </source>
</evidence>
<dbReference type="InterPro" id="IPR036955">
    <property type="entry name" value="AP2/ERF_dom_sf"/>
</dbReference>
<evidence type="ECO:0000256" key="2">
    <source>
        <dbReference type="ARBA" id="ARBA00023015"/>
    </source>
</evidence>
<dbReference type="PRINTS" id="PR00367">
    <property type="entry name" value="ETHRSPELEMNT"/>
</dbReference>
<dbReference type="GO" id="GO:0003700">
    <property type="term" value="F:DNA-binding transcription factor activity"/>
    <property type="evidence" value="ECO:0007669"/>
    <property type="project" value="InterPro"/>
</dbReference>
<evidence type="ECO:0000256" key="7">
    <source>
        <dbReference type="ARBA" id="ARBA00024343"/>
    </source>
</evidence>
<feature type="domain" description="AP2/ERF" evidence="9">
    <location>
        <begin position="44"/>
        <end position="101"/>
    </location>
</feature>
<evidence type="ECO:0000256" key="6">
    <source>
        <dbReference type="ARBA" id="ARBA00023242"/>
    </source>
</evidence>
<proteinExistence type="evidence at transcript level"/>
<feature type="compositionally biased region" description="Basic residues" evidence="8">
    <location>
        <begin position="27"/>
        <end position="40"/>
    </location>
</feature>
<dbReference type="PANTHER" id="PTHR31839:SF42">
    <property type="entry name" value="DEHYDRATION-RESPONSIVE ELEMENT-BINDING PROTEIN 1F"/>
    <property type="match status" value="1"/>
</dbReference>
<comment type="subcellular location">
    <subcellularLocation>
        <location evidence="1">Nucleus</location>
    </subcellularLocation>
</comment>
<accession>A0A516EL74</accession>
<reference evidence="10" key="1">
    <citation type="submission" date="2018-12" db="EMBL/GenBank/DDBJ databases">
        <authorList>
            <person name="Hao P.A."/>
        </authorList>
    </citation>
    <scope>NUCLEOTIDE SEQUENCE</scope>
</reference>
<dbReference type="AlphaFoldDB" id="A0A516EL74"/>
<keyword evidence="6" id="KW-0539">Nucleus</keyword>
<keyword evidence="4" id="KW-0010">Activator</keyword>
<dbReference type="InterPro" id="IPR001471">
    <property type="entry name" value="AP2/ERF_dom"/>
</dbReference>
<feature type="region of interest" description="Disordered" evidence="8">
    <location>
        <begin position="1"/>
        <end position="40"/>
    </location>
</feature>
<evidence type="ECO:0000256" key="3">
    <source>
        <dbReference type="ARBA" id="ARBA00023125"/>
    </source>
</evidence>
<dbReference type="PANTHER" id="PTHR31839">
    <property type="entry name" value="DEHYDRATION-RESPONSIVE ELEMENT-BINDING PROTEIN 1D"/>
    <property type="match status" value="1"/>
</dbReference>
<organism evidence="10">
    <name type="scientific">Phalaenopsis amabilis</name>
    <name type="common">Moon orchid</name>
    <name type="synonym">Epidendrum amabile</name>
    <dbReference type="NCBI Taxonomy" id="148545"/>
    <lineage>
        <taxon>Eukaryota</taxon>
        <taxon>Viridiplantae</taxon>
        <taxon>Streptophyta</taxon>
        <taxon>Embryophyta</taxon>
        <taxon>Tracheophyta</taxon>
        <taxon>Spermatophyta</taxon>
        <taxon>Magnoliopsida</taxon>
        <taxon>Liliopsida</taxon>
        <taxon>Asparagales</taxon>
        <taxon>Orchidaceae</taxon>
        <taxon>Epidendroideae</taxon>
        <taxon>Vandeae</taxon>
        <taxon>Aeridinae</taxon>
        <taxon>Phalaenopsis</taxon>
    </lineage>
</organism>
<dbReference type="CDD" id="cd00018">
    <property type="entry name" value="AP2"/>
    <property type="match status" value="1"/>
</dbReference>
<evidence type="ECO:0000313" key="10">
    <source>
        <dbReference type="EMBL" id="QDO67059.1"/>
    </source>
</evidence>
<dbReference type="Pfam" id="PF00847">
    <property type="entry name" value="AP2"/>
    <property type="match status" value="1"/>
</dbReference>
<keyword evidence="3" id="KW-0238">DNA-binding</keyword>
<keyword evidence="5" id="KW-0804">Transcription</keyword>
<gene>
    <name evidence="10" type="primary">CBF1</name>
</gene>
<protein>
    <submittedName>
        <fullName evidence="10">Cold-responsive element-binding factor 1</fullName>
    </submittedName>
</protein>
<dbReference type="InterPro" id="IPR016177">
    <property type="entry name" value="DNA-bd_dom_sf"/>
</dbReference>
<dbReference type="InterPro" id="IPR045277">
    <property type="entry name" value="DRE1A-I"/>
</dbReference>
<evidence type="ECO:0000259" key="9">
    <source>
        <dbReference type="PROSITE" id="PS51032"/>
    </source>
</evidence>
<dbReference type="GO" id="GO:0005634">
    <property type="term" value="C:nucleus"/>
    <property type="evidence" value="ECO:0007669"/>
    <property type="project" value="UniProtKB-SubCell"/>
</dbReference>
<name>A0A516EL74_PHAAB</name>
<dbReference type="PROSITE" id="PS51032">
    <property type="entry name" value="AP2_ERF"/>
    <property type="match status" value="1"/>
</dbReference>
<comment type="similarity">
    <text evidence="7">Belongs to the AP2/ERF transcription factor family. ERF subfamily.</text>
</comment>
<evidence type="ECO:0000256" key="4">
    <source>
        <dbReference type="ARBA" id="ARBA00023159"/>
    </source>
</evidence>
<dbReference type="FunFam" id="3.30.730.10:FF:000001">
    <property type="entry name" value="Ethylene-responsive transcription factor 2"/>
    <property type="match status" value="1"/>
</dbReference>
<keyword evidence="2" id="KW-0805">Transcription regulation</keyword>
<dbReference type="GO" id="GO:0003677">
    <property type="term" value="F:DNA binding"/>
    <property type="evidence" value="ECO:0007669"/>
    <property type="project" value="UniProtKB-KW"/>
</dbReference>
<dbReference type="Gene3D" id="3.30.730.10">
    <property type="entry name" value="AP2/ERF domain"/>
    <property type="match status" value="1"/>
</dbReference>